<dbReference type="EMBL" id="DMZY01000118">
    <property type="protein sequence ID" value="HAV92328.1"/>
    <property type="molecule type" value="Genomic_DNA"/>
</dbReference>
<dbReference type="SUPFAM" id="SSF100950">
    <property type="entry name" value="NagB/RpiA/CoA transferase-like"/>
    <property type="match status" value="1"/>
</dbReference>
<dbReference type="GO" id="GO:0046523">
    <property type="term" value="F:S-methyl-5-thioribose-1-phosphate isomerase activity"/>
    <property type="evidence" value="ECO:0007669"/>
    <property type="project" value="TreeGrafter"/>
</dbReference>
<evidence type="ECO:0000256" key="2">
    <source>
        <dbReference type="RuleBase" id="RU003814"/>
    </source>
</evidence>
<dbReference type="InterPro" id="IPR042529">
    <property type="entry name" value="IF_2B-like_C"/>
</dbReference>
<proteinExistence type="inferred from homology"/>
<evidence type="ECO:0000313" key="4">
    <source>
        <dbReference type="EMBL" id="HAV92328.1"/>
    </source>
</evidence>
<dbReference type="GO" id="GO:0019509">
    <property type="term" value="P:L-methionine salvage from methylthioadenosine"/>
    <property type="evidence" value="ECO:0007669"/>
    <property type="project" value="TreeGrafter"/>
</dbReference>
<feature type="coiled-coil region" evidence="3">
    <location>
        <begin position="99"/>
        <end position="134"/>
    </location>
</feature>
<dbReference type="InterPro" id="IPR005251">
    <property type="entry name" value="IF-M1Pi"/>
</dbReference>
<evidence type="ECO:0000313" key="5">
    <source>
        <dbReference type="Proteomes" id="UP000264062"/>
    </source>
</evidence>
<dbReference type="Gene3D" id="3.40.50.10470">
    <property type="entry name" value="Translation initiation factor eif-2b, domain 2"/>
    <property type="match status" value="1"/>
</dbReference>
<evidence type="ECO:0000256" key="1">
    <source>
        <dbReference type="ARBA" id="ARBA00023235"/>
    </source>
</evidence>
<evidence type="ECO:0000256" key="3">
    <source>
        <dbReference type="SAM" id="Coils"/>
    </source>
</evidence>
<dbReference type="InterPro" id="IPR037171">
    <property type="entry name" value="NagB/RpiA_transferase-like"/>
</dbReference>
<dbReference type="NCBIfam" id="TIGR00512">
    <property type="entry name" value="salvage_mtnA"/>
    <property type="match status" value="1"/>
</dbReference>
<organism evidence="4 5">
    <name type="scientific">candidate division WOR-3 bacterium</name>
    <dbReference type="NCBI Taxonomy" id="2052148"/>
    <lineage>
        <taxon>Bacteria</taxon>
        <taxon>Bacteria division WOR-3</taxon>
    </lineage>
</organism>
<dbReference type="AlphaFoldDB" id="A0A350H9W2"/>
<comment type="caution">
    <text evidence="4">The sequence shown here is derived from an EMBL/GenBank/DDBJ whole genome shotgun (WGS) entry which is preliminary data.</text>
</comment>
<keyword evidence="1 4" id="KW-0413">Isomerase</keyword>
<accession>A0A350H9W2</accession>
<dbReference type="InterPro" id="IPR000649">
    <property type="entry name" value="IF-2B-related"/>
</dbReference>
<comment type="similarity">
    <text evidence="2">Belongs to the eIF-2B alpha/beta/delta subunits family.</text>
</comment>
<gene>
    <name evidence="4" type="primary">mtnA</name>
    <name evidence="4" type="ORF">DCW38_04020</name>
</gene>
<sequence length="343" mass="38537">MSLQNPYFKWENGIFVTINQKELPLKENYIGLKKLDDYFEAIRELKVRGAPAIGVTALFAVASYIYSETDKEKIKEKALFAIEKLKTARPTAVNIFNALEALKEKLESETSLNADELRELIEKEAVDLMEYEKMTCLKMAEYGQQFIKSGMNVLTQCNTGMLATPGIGTALGVIFKAFENKTAFHVYVPETRPLLQGGRLTVYELEKMNIPYTLITDNMRGHLFSNRKIDIVMVGADRIALNGDTANKIGTFESAFLAFHHKVPFHVVAPTTTFDKKINSGKNIEIELRKNEEVTHIGACKISTAKNVYNPAFDVTPAEYITSIITEKGVVKGEVECIKQLLF</sequence>
<dbReference type="FunFam" id="1.20.120.420:FF:000003">
    <property type="entry name" value="Methylthioribose-1-phosphate isomerase"/>
    <property type="match status" value="1"/>
</dbReference>
<dbReference type="Proteomes" id="UP000264062">
    <property type="component" value="Unassembled WGS sequence"/>
</dbReference>
<dbReference type="NCBIfam" id="NF004326">
    <property type="entry name" value="PRK05720.1"/>
    <property type="match status" value="1"/>
</dbReference>
<protein>
    <submittedName>
        <fullName evidence="4">S-methyl-5-thioribose-1-phosphate isomerase</fullName>
    </submittedName>
</protein>
<reference evidence="4 5" key="1">
    <citation type="journal article" date="2018" name="Nat. Biotechnol.">
        <title>A standardized bacterial taxonomy based on genome phylogeny substantially revises the tree of life.</title>
        <authorList>
            <person name="Parks D.H."/>
            <person name="Chuvochina M."/>
            <person name="Waite D.W."/>
            <person name="Rinke C."/>
            <person name="Skarshewski A."/>
            <person name="Chaumeil P.A."/>
            <person name="Hugenholtz P."/>
        </authorList>
    </citation>
    <scope>NUCLEOTIDE SEQUENCE [LARGE SCALE GENOMIC DNA]</scope>
    <source>
        <strain evidence="4">UBA9956</strain>
    </source>
</reference>
<dbReference type="InterPro" id="IPR011559">
    <property type="entry name" value="Initiation_fac_2B_a/b/d"/>
</dbReference>
<dbReference type="PANTHER" id="PTHR43475">
    <property type="entry name" value="METHYLTHIORIBOSE-1-PHOSPHATE ISOMERASE"/>
    <property type="match status" value="1"/>
</dbReference>
<keyword evidence="3" id="KW-0175">Coiled coil</keyword>
<dbReference type="InterPro" id="IPR027363">
    <property type="entry name" value="M1Pi_N"/>
</dbReference>
<dbReference type="Gene3D" id="1.20.120.420">
    <property type="entry name" value="translation initiation factor eif-2b, domain 1"/>
    <property type="match status" value="1"/>
</dbReference>
<dbReference type="Pfam" id="PF01008">
    <property type="entry name" value="IF-2B"/>
    <property type="match status" value="1"/>
</dbReference>
<dbReference type="NCBIfam" id="TIGR00524">
    <property type="entry name" value="eIF-2B_rel"/>
    <property type="match status" value="1"/>
</dbReference>
<dbReference type="FunFam" id="3.40.50.10470:FF:000006">
    <property type="entry name" value="Methylthioribose-1-phosphate isomerase"/>
    <property type="match status" value="1"/>
</dbReference>
<dbReference type="PANTHER" id="PTHR43475:SF1">
    <property type="entry name" value="METHYLTHIORIBOSE-1-PHOSPHATE ISOMERASE"/>
    <property type="match status" value="1"/>
</dbReference>
<name>A0A350H9W2_UNCW3</name>